<organism evidence="1 2">
    <name type="scientific">Paracoccus sanguinis</name>
    <dbReference type="NCBI Taxonomy" id="1545044"/>
    <lineage>
        <taxon>Bacteria</taxon>
        <taxon>Pseudomonadati</taxon>
        <taxon>Pseudomonadota</taxon>
        <taxon>Alphaproteobacteria</taxon>
        <taxon>Rhodobacterales</taxon>
        <taxon>Paracoccaceae</taxon>
        <taxon>Paracoccus</taxon>
    </lineage>
</organism>
<name>A0A1H2U8U9_9RHOB</name>
<dbReference type="Proteomes" id="UP000182944">
    <property type="component" value="Unassembled WGS sequence"/>
</dbReference>
<gene>
    <name evidence="1" type="ORF">SAMN05444276_1011198</name>
</gene>
<keyword evidence="2" id="KW-1185">Reference proteome</keyword>
<dbReference type="RefSeq" id="WP_074826197.1">
    <property type="nucleotide sequence ID" value="NZ_FNNA01000001.1"/>
</dbReference>
<dbReference type="OrthoDB" id="9982048at2"/>
<dbReference type="AlphaFoldDB" id="A0A1H2U8U9"/>
<protein>
    <submittedName>
        <fullName evidence="1">Uncharacterized protein</fullName>
    </submittedName>
</protein>
<evidence type="ECO:0000313" key="1">
    <source>
        <dbReference type="EMBL" id="SDW51864.1"/>
    </source>
</evidence>
<sequence>MILDRFPACRLSPLDQLRAVANLMLVLGDCIAEEQVLRRNGVRITPQLSLSVLAELEVVAGMLDRDLGRELLAVRDRFADTPTTTGARRAPNPAVGQSLALARAIAGQLVEALSVSVMTRQPERLEKARRIVAALRAG</sequence>
<proteinExistence type="predicted"/>
<accession>A0A1H2U8U9</accession>
<reference evidence="2" key="1">
    <citation type="submission" date="2016-10" db="EMBL/GenBank/DDBJ databases">
        <authorList>
            <person name="Varghese N."/>
            <person name="Submissions S."/>
        </authorList>
    </citation>
    <scope>NUCLEOTIDE SEQUENCE [LARGE SCALE GENOMIC DNA]</scope>
    <source>
        <strain evidence="2">DSM 29303</strain>
    </source>
</reference>
<dbReference type="EMBL" id="FNNA01000001">
    <property type="protein sequence ID" value="SDW51864.1"/>
    <property type="molecule type" value="Genomic_DNA"/>
</dbReference>
<evidence type="ECO:0000313" key="2">
    <source>
        <dbReference type="Proteomes" id="UP000182944"/>
    </source>
</evidence>